<proteinExistence type="predicted"/>
<dbReference type="SUPFAM" id="SSF51316">
    <property type="entry name" value="Mss4-like"/>
    <property type="match status" value="1"/>
</dbReference>
<gene>
    <name evidence="1" type="ORF">ABFB10_05645</name>
</gene>
<dbReference type="RefSeq" id="WP_347165758.1">
    <property type="nucleotide sequence ID" value="NZ_JBDNCH010000002.1"/>
</dbReference>
<sequence length="66" mass="6770">MGLGVSGARARLSGPVTRRRSSPVAARAWCDACGVSVLLQDHGSDMVELCPGLFENAGGAGLMRVV</sequence>
<dbReference type="EMBL" id="JBDNCH010000002">
    <property type="protein sequence ID" value="MEN9060590.1"/>
    <property type="molecule type" value="Genomic_DNA"/>
</dbReference>
<reference evidence="1 2" key="1">
    <citation type="submission" date="2024-05" db="EMBL/GenBank/DDBJ databases">
        <title>Genome sequence of Ponticoccus litoralis KCCM 90028.</title>
        <authorList>
            <person name="Kim J.M."/>
            <person name="Lee J.K."/>
            <person name="Choi B.J."/>
            <person name="Bayburt H."/>
            <person name="Baek J.H."/>
            <person name="Jeon C.O."/>
        </authorList>
    </citation>
    <scope>NUCLEOTIDE SEQUENCE [LARGE SCALE GENOMIC DNA]</scope>
    <source>
        <strain evidence="1 2">KCCM 90028</strain>
    </source>
</reference>
<dbReference type="AlphaFoldDB" id="A0AAW9SGK4"/>
<dbReference type="Proteomes" id="UP001428774">
    <property type="component" value="Unassembled WGS sequence"/>
</dbReference>
<accession>A0AAW9SGK4</accession>
<evidence type="ECO:0000313" key="1">
    <source>
        <dbReference type="EMBL" id="MEN9060590.1"/>
    </source>
</evidence>
<evidence type="ECO:0000313" key="2">
    <source>
        <dbReference type="Proteomes" id="UP001428774"/>
    </source>
</evidence>
<organism evidence="1 2">
    <name type="scientific">Ponticoccus litoralis</name>
    <dbReference type="NCBI Taxonomy" id="422297"/>
    <lineage>
        <taxon>Bacteria</taxon>
        <taxon>Pseudomonadati</taxon>
        <taxon>Pseudomonadota</taxon>
        <taxon>Alphaproteobacteria</taxon>
        <taxon>Rhodobacterales</taxon>
        <taxon>Roseobacteraceae</taxon>
        <taxon>Ponticoccus</taxon>
    </lineage>
</organism>
<comment type="caution">
    <text evidence="1">The sequence shown here is derived from an EMBL/GenBank/DDBJ whole genome shotgun (WGS) entry which is preliminary data.</text>
</comment>
<evidence type="ECO:0008006" key="3">
    <source>
        <dbReference type="Google" id="ProtNLM"/>
    </source>
</evidence>
<dbReference type="InterPro" id="IPR011057">
    <property type="entry name" value="Mss4-like_sf"/>
</dbReference>
<protein>
    <recommendedName>
        <fullName evidence="3">CENP-V/GFA domain-containing protein</fullName>
    </recommendedName>
</protein>
<name>A0AAW9SGK4_9RHOB</name>
<keyword evidence="2" id="KW-1185">Reference proteome</keyword>